<feature type="transmembrane region" description="Helical" evidence="8">
    <location>
        <begin position="388"/>
        <end position="409"/>
    </location>
</feature>
<evidence type="ECO:0000313" key="11">
    <source>
        <dbReference type="EMBL" id="TFZ41289.1"/>
    </source>
</evidence>
<keyword evidence="7 8" id="KW-0472">Membrane</keyword>
<feature type="transmembrane region" description="Helical" evidence="8">
    <location>
        <begin position="345"/>
        <end position="367"/>
    </location>
</feature>
<organism evidence="11 13">
    <name type="scientific">Vagococcus xieshaowenii</name>
    <dbReference type="NCBI Taxonomy" id="2562451"/>
    <lineage>
        <taxon>Bacteria</taxon>
        <taxon>Bacillati</taxon>
        <taxon>Bacillota</taxon>
        <taxon>Bacilli</taxon>
        <taxon>Lactobacillales</taxon>
        <taxon>Enterococcaceae</taxon>
        <taxon>Vagococcus</taxon>
    </lineage>
</organism>
<feature type="transmembrane region" description="Helical" evidence="8">
    <location>
        <begin position="129"/>
        <end position="148"/>
    </location>
</feature>
<evidence type="ECO:0000256" key="2">
    <source>
        <dbReference type="ARBA" id="ARBA00008537"/>
    </source>
</evidence>
<dbReference type="Proteomes" id="UP000296883">
    <property type="component" value="Chromosome"/>
</dbReference>
<dbReference type="Proteomes" id="UP000297725">
    <property type="component" value="Unassembled WGS sequence"/>
</dbReference>
<evidence type="ECO:0000313" key="12">
    <source>
        <dbReference type="Proteomes" id="UP000296883"/>
    </source>
</evidence>
<gene>
    <name evidence="11" type="ORF">E4031_05315</name>
    <name evidence="10" type="ORF">E4Z98_00810</name>
</gene>
<feature type="transmembrane region" description="Helical" evidence="8">
    <location>
        <begin position="41"/>
        <end position="61"/>
    </location>
</feature>
<dbReference type="EMBL" id="CP038865">
    <property type="protein sequence ID" value="QCA29564.1"/>
    <property type="molecule type" value="Genomic_DNA"/>
</dbReference>
<evidence type="ECO:0000256" key="1">
    <source>
        <dbReference type="ARBA" id="ARBA00004651"/>
    </source>
</evidence>
<dbReference type="GO" id="GO:0005886">
    <property type="term" value="C:plasma membrane"/>
    <property type="evidence" value="ECO:0007669"/>
    <property type="project" value="UniProtKB-SubCell"/>
</dbReference>
<dbReference type="CDD" id="cd17503">
    <property type="entry name" value="MFS_LmrB_MDR_like"/>
    <property type="match status" value="1"/>
</dbReference>
<evidence type="ECO:0000313" key="13">
    <source>
        <dbReference type="Proteomes" id="UP000297725"/>
    </source>
</evidence>
<evidence type="ECO:0000256" key="8">
    <source>
        <dbReference type="SAM" id="Phobius"/>
    </source>
</evidence>
<name>A0AAJ5JL49_9ENTE</name>
<evidence type="ECO:0000256" key="4">
    <source>
        <dbReference type="ARBA" id="ARBA00022475"/>
    </source>
</evidence>
<feature type="transmembrane region" description="Helical" evidence="8">
    <location>
        <begin position="68"/>
        <end position="91"/>
    </location>
</feature>
<dbReference type="PROSITE" id="PS50850">
    <property type="entry name" value="MFS"/>
    <property type="match status" value="1"/>
</dbReference>
<keyword evidence="12" id="KW-1185">Reference proteome</keyword>
<dbReference type="NCBIfam" id="TIGR00711">
    <property type="entry name" value="efflux_EmrB"/>
    <property type="match status" value="1"/>
</dbReference>
<dbReference type="EMBL" id="SRHU01000021">
    <property type="protein sequence ID" value="TFZ41289.1"/>
    <property type="molecule type" value="Genomic_DNA"/>
</dbReference>
<evidence type="ECO:0000259" key="9">
    <source>
        <dbReference type="PROSITE" id="PS50850"/>
    </source>
</evidence>
<evidence type="ECO:0000256" key="6">
    <source>
        <dbReference type="ARBA" id="ARBA00022989"/>
    </source>
</evidence>
<evidence type="ECO:0000313" key="10">
    <source>
        <dbReference type="EMBL" id="QCA29564.1"/>
    </source>
</evidence>
<reference evidence="11 13" key="1">
    <citation type="submission" date="2019-03" db="EMBL/GenBank/DDBJ databases">
        <title>Vagococcus sp. was isolated fron gut of Carduelis flavirostris.</title>
        <authorList>
            <person name="Ge Y."/>
        </authorList>
    </citation>
    <scope>NUCLEOTIDE SEQUENCE [LARGE SCALE GENOMIC DNA]</scope>
    <source>
        <strain evidence="11 13">CF-210</strain>
    </source>
</reference>
<dbReference type="SUPFAM" id="SSF103473">
    <property type="entry name" value="MFS general substrate transporter"/>
    <property type="match status" value="1"/>
</dbReference>
<dbReference type="InterPro" id="IPR004638">
    <property type="entry name" value="EmrB-like"/>
</dbReference>
<dbReference type="PANTHER" id="PTHR42718:SF9">
    <property type="entry name" value="MAJOR FACILITATOR SUPERFAMILY MULTIDRUG TRANSPORTER MFSC"/>
    <property type="match status" value="1"/>
</dbReference>
<protein>
    <submittedName>
        <fullName evidence="11">DHA2 family efflux MFS transporter permease subunit</fullName>
    </submittedName>
</protein>
<accession>A0AAJ5JL49</accession>
<sequence length="451" mass="48399">MIFINIVITCIALTMLATALTTALPAIVSDLSIDMTMGQWLTSGYSLAMGIVMPLTAFLITRFPTKKLYISGLLLALIGLLLCATATNFPMMMFARVLQATGNGILTSMAQVILLTIYPPEKRGAIMGWYGLSLSAAPVVAPTLAGMIVDLWNWRMIFYVVMVVVVISLIWAWKVFDNVLEISVKSFDVSSFALSAIGFSGITLGIGNLGTYSLASFNAGGMLLIGILALVIFARRQFKLAQPFLDLRVFKNKEYTMSVIGSMLLYLVMMGSTMILPLYIQTILGKSATVSGLVVLPGSLVMAFISPIAGKMYDKMGMKVLTIIGASCLTLSNAGMFFVTDQTSIIVSGVLNALRCAAIGCLMMPFVTWGSSNVPKQLMAHGTALLTSLRTISGAIGTAVFVSVMHNIASHSNLGSQTINEMHGLNMTFLIMSGISVFLLVMGLTMKNKTK</sequence>
<feature type="transmembrane region" description="Helical" evidence="8">
    <location>
        <begin position="288"/>
        <end position="308"/>
    </location>
</feature>
<evidence type="ECO:0000256" key="7">
    <source>
        <dbReference type="ARBA" id="ARBA00023136"/>
    </source>
</evidence>
<dbReference type="PRINTS" id="PR01036">
    <property type="entry name" value="TCRTETB"/>
</dbReference>
<feature type="transmembrane region" description="Helical" evidence="8">
    <location>
        <begin position="187"/>
        <end position="206"/>
    </location>
</feature>
<feature type="transmembrane region" description="Helical" evidence="8">
    <location>
        <begin position="154"/>
        <end position="175"/>
    </location>
</feature>
<keyword evidence="6 8" id="KW-1133">Transmembrane helix</keyword>
<keyword evidence="5 8" id="KW-0812">Transmembrane</keyword>
<keyword evidence="4" id="KW-1003">Cell membrane</keyword>
<dbReference type="Gene3D" id="1.20.1250.20">
    <property type="entry name" value="MFS general substrate transporter like domains"/>
    <property type="match status" value="1"/>
</dbReference>
<dbReference type="InterPro" id="IPR011701">
    <property type="entry name" value="MFS"/>
</dbReference>
<feature type="transmembrane region" description="Helical" evidence="8">
    <location>
        <begin position="255"/>
        <end position="276"/>
    </location>
</feature>
<dbReference type="RefSeq" id="WP_135254423.1">
    <property type="nucleotide sequence ID" value="NZ_SRHU01000021.1"/>
</dbReference>
<reference evidence="10 12" key="2">
    <citation type="journal article" date="2020" name="Int. J. Syst. Evol. Microbiol.">
        <title>Vagococcus xieshaowenii sp. nov., isolated from snow finch (Montifringilla taczanowskii) cloacal content.</title>
        <authorList>
            <person name="Ge Y."/>
            <person name="Yang J."/>
            <person name="Lai X.H."/>
            <person name="Zhang G."/>
            <person name="Jin D."/>
            <person name="Lu S."/>
            <person name="Wang B."/>
            <person name="Huang Y."/>
            <person name="Huang Y."/>
            <person name="Ren Z."/>
            <person name="Zhang X."/>
            <person name="Xu J."/>
        </authorList>
    </citation>
    <scope>NUCLEOTIDE SEQUENCE [LARGE SCALE GENOMIC DNA]</scope>
    <source>
        <strain evidence="10">Personal::cf-49</strain>
        <strain evidence="12">personal::cf-49</strain>
    </source>
</reference>
<evidence type="ECO:0000256" key="3">
    <source>
        <dbReference type="ARBA" id="ARBA00022448"/>
    </source>
</evidence>
<feature type="domain" description="Major facilitator superfamily (MFS) profile" evidence="9">
    <location>
        <begin position="1"/>
        <end position="451"/>
    </location>
</feature>
<dbReference type="GO" id="GO:0022857">
    <property type="term" value="F:transmembrane transporter activity"/>
    <property type="evidence" value="ECO:0007669"/>
    <property type="project" value="InterPro"/>
</dbReference>
<dbReference type="Pfam" id="PF07690">
    <property type="entry name" value="MFS_1"/>
    <property type="match status" value="1"/>
</dbReference>
<comment type="subcellular location">
    <subcellularLocation>
        <location evidence="1">Cell membrane</location>
        <topology evidence="1">Multi-pass membrane protein</topology>
    </subcellularLocation>
</comment>
<evidence type="ECO:0000256" key="5">
    <source>
        <dbReference type="ARBA" id="ARBA00022692"/>
    </source>
</evidence>
<keyword evidence="3" id="KW-0813">Transport</keyword>
<comment type="similarity">
    <text evidence="2">Belongs to the major facilitator superfamily. EmrB family.</text>
</comment>
<dbReference type="Gene3D" id="1.20.1720.10">
    <property type="entry name" value="Multidrug resistance protein D"/>
    <property type="match status" value="1"/>
</dbReference>
<dbReference type="InterPro" id="IPR020846">
    <property type="entry name" value="MFS_dom"/>
</dbReference>
<feature type="transmembrane region" description="Helical" evidence="8">
    <location>
        <begin position="97"/>
        <end position="117"/>
    </location>
</feature>
<dbReference type="AlphaFoldDB" id="A0AAJ5JL49"/>
<proteinExistence type="inferred from homology"/>
<feature type="transmembrane region" description="Helical" evidence="8">
    <location>
        <begin position="212"/>
        <end position="234"/>
    </location>
</feature>
<feature type="transmembrane region" description="Helical" evidence="8">
    <location>
        <begin position="429"/>
        <end position="446"/>
    </location>
</feature>
<dbReference type="InterPro" id="IPR036259">
    <property type="entry name" value="MFS_trans_sf"/>
</dbReference>
<dbReference type="PANTHER" id="PTHR42718">
    <property type="entry name" value="MAJOR FACILITATOR SUPERFAMILY MULTIDRUG TRANSPORTER MFSC"/>
    <property type="match status" value="1"/>
</dbReference>